<keyword evidence="2" id="KW-0812">Transmembrane</keyword>
<evidence type="ECO:0000256" key="1">
    <source>
        <dbReference type="SAM" id="MobiDB-lite"/>
    </source>
</evidence>
<evidence type="ECO:0000256" key="2">
    <source>
        <dbReference type="SAM" id="Phobius"/>
    </source>
</evidence>
<reference evidence="3 4" key="1">
    <citation type="journal article" date="2024" name="BMC Genomics">
        <title>Genome assembly of redclaw crayfish (Cherax quadricarinatus) provides insights into its immune adaptation and hypoxia tolerance.</title>
        <authorList>
            <person name="Liu Z."/>
            <person name="Zheng J."/>
            <person name="Li H."/>
            <person name="Fang K."/>
            <person name="Wang S."/>
            <person name="He J."/>
            <person name="Zhou D."/>
            <person name="Weng S."/>
            <person name="Chi M."/>
            <person name="Gu Z."/>
            <person name="He J."/>
            <person name="Li F."/>
            <person name="Wang M."/>
        </authorList>
    </citation>
    <scope>NUCLEOTIDE SEQUENCE [LARGE SCALE GENOMIC DNA]</scope>
    <source>
        <strain evidence="3">ZL_2023a</strain>
    </source>
</reference>
<dbReference type="EMBL" id="JARKIK010000026">
    <property type="protein sequence ID" value="KAK8742950.1"/>
    <property type="molecule type" value="Genomic_DNA"/>
</dbReference>
<accession>A0AAW0XEL4</accession>
<dbReference type="AlphaFoldDB" id="A0AAW0XEL4"/>
<keyword evidence="2" id="KW-0472">Membrane</keyword>
<evidence type="ECO:0000313" key="4">
    <source>
        <dbReference type="Proteomes" id="UP001445076"/>
    </source>
</evidence>
<sequence length="112" mass="11962">GGGEIGGVEWLEEKREEERHSWRLLYKCGSVQLRETIVQDPPAMNFRGLIILVMLVVLATFAGADRRRYGQGGHGIRIDGPSGGFNGGGIRHTGPGGGFNGGGIRHTSGYGK</sequence>
<keyword evidence="2" id="KW-1133">Transmembrane helix</keyword>
<evidence type="ECO:0000313" key="3">
    <source>
        <dbReference type="EMBL" id="KAK8742950.1"/>
    </source>
</evidence>
<feature type="non-terminal residue" evidence="3">
    <location>
        <position position="1"/>
    </location>
</feature>
<gene>
    <name evidence="3" type="ORF">OTU49_001443</name>
</gene>
<dbReference type="Proteomes" id="UP001445076">
    <property type="component" value="Unassembled WGS sequence"/>
</dbReference>
<comment type="caution">
    <text evidence="3">The sequence shown here is derived from an EMBL/GenBank/DDBJ whole genome shotgun (WGS) entry which is preliminary data.</text>
</comment>
<feature type="transmembrane region" description="Helical" evidence="2">
    <location>
        <begin position="46"/>
        <end position="64"/>
    </location>
</feature>
<protein>
    <submittedName>
        <fullName evidence="3">Uncharacterized protein</fullName>
    </submittedName>
</protein>
<organism evidence="3 4">
    <name type="scientific">Cherax quadricarinatus</name>
    <name type="common">Australian red claw crayfish</name>
    <dbReference type="NCBI Taxonomy" id="27406"/>
    <lineage>
        <taxon>Eukaryota</taxon>
        <taxon>Metazoa</taxon>
        <taxon>Ecdysozoa</taxon>
        <taxon>Arthropoda</taxon>
        <taxon>Crustacea</taxon>
        <taxon>Multicrustacea</taxon>
        <taxon>Malacostraca</taxon>
        <taxon>Eumalacostraca</taxon>
        <taxon>Eucarida</taxon>
        <taxon>Decapoda</taxon>
        <taxon>Pleocyemata</taxon>
        <taxon>Astacidea</taxon>
        <taxon>Parastacoidea</taxon>
        <taxon>Parastacidae</taxon>
        <taxon>Cherax</taxon>
    </lineage>
</organism>
<keyword evidence="4" id="KW-1185">Reference proteome</keyword>
<proteinExistence type="predicted"/>
<name>A0AAW0XEL4_CHEQU</name>
<feature type="region of interest" description="Disordered" evidence="1">
    <location>
        <begin position="72"/>
        <end position="112"/>
    </location>
</feature>